<evidence type="ECO:0000313" key="4">
    <source>
        <dbReference type="EMBL" id="KAK9721070.1"/>
    </source>
</evidence>
<keyword evidence="1 2" id="KW-0732">Signal</keyword>
<feature type="chain" id="PRO_5045280322" description="Yeast cell wall synthesis Kre9/Knh1-like N-terminal domain-containing protein" evidence="2">
    <location>
        <begin position="20"/>
        <end position="186"/>
    </location>
</feature>
<dbReference type="EMBL" id="JASJQH010006992">
    <property type="protein sequence ID" value="KAK9721070.1"/>
    <property type="molecule type" value="Genomic_DNA"/>
</dbReference>
<dbReference type="Proteomes" id="UP001479436">
    <property type="component" value="Unassembled WGS sequence"/>
</dbReference>
<evidence type="ECO:0000259" key="3">
    <source>
        <dbReference type="Pfam" id="PF10342"/>
    </source>
</evidence>
<sequence length="186" mass="20548">MRIALLLANWIVVASLAYASAPIEIIITHPTNETLTASTLNLITWSISNSTGNEEEIRKLGEAEFNLVRKSTDKPQKVQNIGKVSDLNSKEYRWFVPPNLDPEEKYAIQGILREQPYIQLYSPYFSIHPLGMAPQSNSTVSHTASHPANQTTTKILSVNLASGKGSGLSGSVVCVMMFTIWLITCR</sequence>
<feature type="signal peptide" evidence="2">
    <location>
        <begin position="1"/>
        <end position="19"/>
    </location>
</feature>
<comment type="caution">
    <text evidence="4">The sequence shown here is derived from an EMBL/GenBank/DDBJ whole genome shotgun (WGS) entry which is preliminary data.</text>
</comment>
<evidence type="ECO:0000313" key="5">
    <source>
        <dbReference type="Proteomes" id="UP001479436"/>
    </source>
</evidence>
<protein>
    <recommendedName>
        <fullName evidence="3">Yeast cell wall synthesis Kre9/Knh1-like N-terminal domain-containing protein</fullName>
    </recommendedName>
</protein>
<reference evidence="4 5" key="1">
    <citation type="submission" date="2023-04" db="EMBL/GenBank/DDBJ databases">
        <title>Genome of Basidiobolus ranarum AG-B5.</title>
        <authorList>
            <person name="Stajich J.E."/>
            <person name="Carter-House D."/>
            <person name="Gryganskyi A."/>
        </authorList>
    </citation>
    <scope>NUCLEOTIDE SEQUENCE [LARGE SCALE GENOMIC DNA]</scope>
    <source>
        <strain evidence="4 5">AG-B5</strain>
    </source>
</reference>
<organism evidence="4 5">
    <name type="scientific">Basidiobolus ranarum</name>
    <dbReference type="NCBI Taxonomy" id="34480"/>
    <lineage>
        <taxon>Eukaryota</taxon>
        <taxon>Fungi</taxon>
        <taxon>Fungi incertae sedis</taxon>
        <taxon>Zoopagomycota</taxon>
        <taxon>Entomophthoromycotina</taxon>
        <taxon>Basidiobolomycetes</taxon>
        <taxon>Basidiobolales</taxon>
        <taxon>Basidiobolaceae</taxon>
        <taxon>Basidiobolus</taxon>
    </lineage>
</organism>
<dbReference type="Pfam" id="PF10342">
    <property type="entry name" value="Kre9_KNH"/>
    <property type="match status" value="1"/>
</dbReference>
<evidence type="ECO:0000256" key="1">
    <source>
        <dbReference type="ARBA" id="ARBA00022729"/>
    </source>
</evidence>
<proteinExistence type="predicted"/>
<evidence type="ECO:0000256" key="2">
    <source>
        <dbReference type="SAM" id="SignalP"/>
    </source>
</evidence>
<dbReference type="InterPro" id="IPR018466">
    <property type="entry name" value="Kre9/Knh1-like_N"/>
</dbReference>
<feature type="domain" description="Yeast cell wall synthesis Kre9/Knh1-like N-terminal" evidence="3">
    <location>
        <begin position="31"/>
        <end position="127"/>
    </location>
</feature>
<gene>
    <name evidence="4" type="ORF">K7432_003712</name>
</gene>
<name>A0ABR2W693_9FUNG</name>
<accession>A0ABR2W693</accession>
<keyword evidence="5" id="KW-1185">Reference proteome</keyword>